<dbReference type="RefSeq" id="XP_004991739.1">
    <property type="nucleotide sequence ID" value="XM_004991682.1"/>
</dbReference>
<keyword evidence="1" id="KW-1133">Transmembrane helix</keyword>
<gene>
    <name evidence="3" type="ORF">PTSG_07936</name>
</gene>
<dbReference type="InParanoid" id="F2UGR8"/>
<sequence>MWRRLLWLVMVVAVFAAGVVETECTSAEVGDTPQEAAAQPQQQRRQQQGARVVFRRAATTTESPFANTTDSHGDLPIPLAAIIVLAIAGWIALVLGVWFLCAKYNACTDSEEAGSASWCCQCTLPSCGDCSEGLRGCLASVLTALQACFCCGATDSGACCGSPAQPSRAPNPANFSLGGCGSCFGCGDCCPSCGNCCGSGDGCTCQLGESINCGCCVINCEGA</sequence>
<evidence type="ECO:0000256" key="1">
    <source>
        <dbReference type="SAM" id="Phobius"/>
    </source>
</evidence>
<keyword evidence="1" id="KW-0812">Transmembrane</keyword>
<feature type="transmembrane region" description="Helical" evidence="1">
    <location>
        <begin position="77"/>
        <end position="101"/>
    </location>
</feature>
<feature type="signal peptide" evidence="2">
    <location>
        <begin position="1"/>
        <end position="22"/>
    </location>
</feature>
<dbReference type="Proteomes" id="UP000007799">
    <property type="component" value="Unassembled WGS sequence"/>
</dbReference>
<evidence type="ECO:0000256" key="2">
    <source>
        <dbReference type="SAM" id="SignalP"/>
    </source>
</evidence>
<dbReference type="AlphaFoldDB" id="F2UGR8"/>
<organism evidence="4">
    <name type="scientific">Salpingoeca rosetta (strain ATCC 50818 / BSB-021)</name>
    <dbReference type="NCBI Taxonomy" id="946362"/>
    <lineage>
        <taxon>Eukaryota</taxon>
        <taxon>Choanoflagellata</taxon>
        <taxon>Craspedida</taxon>
        <taxon>Salpingoecidae</taxon>
        <taxon>Salpingoeca</taxon>
    </lineage>
</organism>
<dbReference type="EMBL" id="GL832973">
    <property type="protein sequence ID" value="EGD75818.1"/>
    <property type="molecule type" value="Genomic_DNA"/>
</dbReference>
<evidence type="ECO:0000313" key="4">
    <source>
        <dbReference type="Proteomes" id="UP000007799"/>
    </source>
</evidence>
<keyword evidence="1" id="KW-0472">Membrane</keyword>
<reference evidence="3" key="1">
    <citation type="submission" date="2009-08" db="EMBL/GenBank/DDBJ databases">
        <title>Annotation of Salpingoeca rosetta.</title>
        <authorList>
            <consortium name="The Broad Institute Genome Sequencing Platform"/>
            <person name="Russ C."/>
            <person name="Cuomo C."/>
            <person name="Burger G."/>
            <person name="Gray M.W."/>
            <person name="Holland P.W.H."/>
            <person name="King N."/>
            <person name="Lang F.B.F."/>
            <person name="Roger A.J."/>
            <person name="Ruiz-Trillo I."/>
            <person name="Young S.K."/>
            <person name="Zeng Q."/>
            <person name="Gargeya S."/>
            <person name="Alvarado L."/>
            <person name="Berlin A."/>
            <person name="Chapman S.B."/>
            <person name="Chen Z."/>
            <person name="Freedman E."/>
            <person name="Gellesch M."/>
            <person name="Goldberg J."/>
            <person name="Griggs A."/>
            <person name="Gujja S."/>
            <person name="Heilman E."/>
            <person name="Heiman D."/>
            <person name="Howarth C."/>
            <person name="Mehta T."/>
            <person name="Neiman D."/>
            <person name="Pearson M."/>
            <person name="Roberts A."/>
            <person name="Saif S."/>
            <person name="Shea T."/>
            <person name="Shenoy N."/>
            <person name="Sisk P."/>
            <person name="Stolte C."/>
            <person name="Sykes S."/>
            <person name="White J."/>
            <person name="Yandava C."/>
            <person name="Haas B."/>
            <person name="Nusbaum C."/>
            <person name="Birren B."/>
        </authorList>
    </citation>
    <scope>NUCLEOTIDE SEQUENCE [LARGE SCALE GENOMIC DNA]</scope>
    <source>
        <strain evidence="3">ATCC 50818</strain>
    </source>
</reference>
<feature type="chain" id="PRO_5003290658" description="TNFR-Cys domain-containing protein" evidence="2">
    <location>
        <begin position="23"/>
        <end position="223"/>
    </location>
</feature>
<keyword evidence="2" id="KW-0732">Signal</keyword>
<dbReference type="GeneID" id="16072299"/>
<evidence type="ECO:0000313" key="3">
    <source>
        <dbReference type="EMBL" id="EGD75818.1"/>
    </source>
</evidence>
<keyword evidence="4" id="KW-1185">Reference proteome</keyword>
<dbReference type="KEGG" id="sre:PTSG_07936"/>
<protein>
    <recommendedName>
        <fullName evidence="5">TNFR-Cys domain-containing protein</fullName>
    </recommendedName>
</protein>
<name>F2UGR8_SALR5</name>
<evidence type="ECO:0008006" key="5">
    <source>
        <dbReference type="Google" id="ProtNLM"/>
    </source>
</evidence>
<accession>F2UGR8</accession>
<proteinExistence type="predicted"/>